<dbReference type="OrthoDB" id="5307922at2759"/>
<evidence type="ECO:0000256" key="1">
    <source>
        <dbReference type="ARBA" id="ARBA00008595"/>
    </source>
</evidence>
<evidence type="ECO:0000256" key="7">
    <source>
        <dbReference type="PIRSR" id="PIRSR602640-4"/>
    </source>
</evidence>
<feature type="binding site" evidence="6">
    <location>
        <position position="204"/>
    </location>
    <ligand>
        <name>Ca(2+)</name>
        <dbReference type="ChEBI" id="CHEBI:29108"/>
        <label>1</label>
        <note>catalytic</note>
    </ligand>
</feature>
<feature type="binding site" evidence="6">
    <location>
        <position position="273"/>
    </location>
    <ligand>
        <name>Ca(2+)</name>
        <dbReference type="ChEBI" id="CHEBI:29108"/>
        <label>1</label>
        <note>catalytic</note>
    </ligand>
</feature>
<sequence length="445" mass="48727">MPARSSFYLAPGLVLLLAGVVSFVYGPRLRRTSLVLGVFRTPASRDSVSLEHFSTVENTVHCEDLHYHESSKMLFTACEDEETTRYSWFPPLTIFDDPTAASKAQGSVKVIDPKTLKATTLRFDNFGPPFVTHGIDVIDDPDRQAGEAVYIFAVNHKPSSQHYEKANVSAPKSHSVVEVFHHVIGSESIRHVRSVWDPLIRTPNDILALSPTSFFVTNDHHYREGWLRMLEDVNSGARWSNTIYVEFPAGGERPAEDYKVKASVALTGLHNNNGLGHGDAAHDVLLGSAASGTLHLGRVQGVNAARSITVVESIELDSSIDNPSYFADPFANGTFDASGFVVCGLTRAIDLGKNCRDPQAKDGVMVWKVAHQGGRGQQESKVESRAGSERWSKRLLFQDDGRRIRSSSSAVLIATDPAINGGRRRAQLFVTGFLSRNIVSVGVDL</sequence>
<feature type="binding site" evidence="6">
    <location>
        <position position="135"/>
    </location>
    <ligand>
        <name>Ca(2+)</name>
        <dbReference type="ChEBI" id="CHEBI:29108"/>
        <label>1</label>
        <note>catalytic</note>
    </ligand>
</feature>
<comment type="similarity">
    <text evidence="1">Belongs to the paraoxonase family.</text>
</comment>
<comment type="cofactor">
    <cofactor evidence="6">
        <name>Ca(2+)</name>
        <dbReference type="ChEBI" id="CHEBI:29108"/>
    </cofactor>
    <text evidence="6">Binds 2 calcium ions per subunit.</text>
</comment>
<comment type="PTM">
    <text evidence="7">Glycosylated.</text>
</comment>
<dbReference type="GO" id="GO:0046872">
    <property type="term" value="F:metal ion binding"/>
    <property type="evidence" value="ECO:0007669"/>
    <property type="project" value="UniProtKB-KW"/>
</dbReference>
<dbReference type="EMBL" id="KE652238">
    <property type="protein sequence ID" value="EQL03094.1"/>
    <property type="molecule type" value="Genomic_DNA"/>
</dbReference>
<dbReference type="PANTHER" id="PTHR11799">
    <property type="entry name" value="PARAOXONASE"/>
    <property type="match status" value="1"/>
</dbReference>
<feature type="active site" description="Proton acceptor" evidence="5">
    <location>
        <position position="133"/>
    </location>
</feature>
<evidence type="ECO:0000313" key="9">
    <source>
        <dbReference type="Proteomes" id="UP000019374"/>
    </source>
</evidence>
<dbReference type="Pfam" id="PF01731">
    <property type="entry name" value="Arylesterase"/>
    <property type="match status" value="1"/>
</dbReference>
<dbReference type="InterPro" id="IPR002640">
    <property type="entry name" value="Arylesterase"/>
</dbReference>
<gene>
    <name evidence="8" type="ORF">OCS_01194</name>
</gene>
<dbReference type="GO" id="GO:0004064">
    <property type="term" value="F:arylesterase activity"/>
    <property type="evidence" value="ECO:0007669"/>
    <property type="project" value="InterPro"/>
</dbReference>
<feature type="binding site" evidence="6">
    <location>
        <position position="322"/>
    </location>
    <ligand>
        <name>Ca(2+)</name>
        <dbReference type="ChEBI" id="CHEBI:29108"/>
        <label>1</label>
        <note>catalytic</note>
    </ligand>
</feature>
<feature type="glycosylation site" description="N-linked (GlcNAc...) asparagine" evidence="7">
    <location>
        <position position="322"/>
    </location>
</feature>
<dbReference type="Gene3D" id="2.120.10.30">
    <property type="entry name" value="TolB, C-terminal domain"/>
    <property type="match status" value="1"/>
</dbReference>
<keyword evidence="4 7" id="KW-0325">Glycoprotein</keyword>
<dbReference type="HOGENOM" id="CLU_033924_0_0_1"/>
<evidence type="ECO:0000256" key="4">
    <source>
        <dbReference type="ARBA" id="ARBA00023180"/>
    </source>
</evidence>
<reference evidence="8 9" key="1">
    <citation type="journal article" date="2013" name="Chin. Sci. Bull.">
        <title>Genome survey uncovers the secrets of sex and lifestyle in caterpillar fungus.</title>
        <authorList>
            <person name="Hu X."/>
            <person name="Zhang Y."/>
            <person name="Xiao G."/>
            <person name="Zheng P."/>
            <person name="Xia Y."/>
            <person name="Zhang X."/>
            <person name="St Leger R.J."/>
            <person name="Liu X."/>
            <person name="Wang C."/>
        </authorList>
    </citation>
    <scope>NUCLEOTIDE SEQUENCE [LARGE SCALE GENOMIC DNA]</scope>
    <source>
        <strain evidence="9">Co18 / CGMCC 3.14243</strain>
        <tissue evidence="8">Fruit-body</tissue>
    </source>
</reference>
<feature type="binding site" evidence="6">
    <location>
        <position position="321"/>
    </location>
    <ligand>
        <name>Ca(2+)</name>
        <dbReference type="ChEBI" id="CHEBI:29108"/>
        <label>1</label>
        <note>catalytic</note>
    </ligand>
</feature>
<evidence type="ECO:0000256" key="3">
    <source>
        <dbReference type="ARBA" id="ARBA00023157"/>
    </source>
</evidence>
<dbReference type="PANTHER" id="PTHR11799:SF12">
    <property type="entry name" value="PARAOXONASE-RELATED"/>
    <property type="match status" value="1"/>
</dbReference>
<keyword evidence="3" id="KW-1015">Disulfide bond</keyword>
<dbReference type="Proteomes" id="UP000019374">
    <property type="component" value="Unassembled WGS sequence"/>
</dbReference>
<protein>
    <submittedName>
        <fullName evidence="8">Serum paraoxonase/arylesterase family protein</fullName>
    </submittedName>
</protein>
<evidence type="ECO:0000313" key="8">
    <source>
        <dbReference type="EMBL" id="EQL03094.1"/>
    </source>
</evidence>
<dbReference type="InterPro" id="IPR051288">
    <property type="entry name" value="Serum_paraoxonase/arylesterase"/>
</dbReference>
<feature type="binding site" evidence="6">
    <location>
        <position position="64"/>
    </location>
    <ligand>
        <name>Ca(2+)</name>
        <dbReference type="ChEBI" id="CHEBI:29108"/>
        <label>1</label>
        <note>catalytic</note>
    </ligand>
</feature>
<evidence type="ECO:0000256" key="2">
    <source>
        <dbReference type="ARBA" id="ARBA00022801"/>
    </source>
</evidence>
<organism evidence="8 9">
    <name type="scientific">Ophiocordyceps sinensis (strain Co18 / CGMCC 3.14243)</name>
    <name type="common">Yarsagumba caterpillar fungus</name>
    <name type="synonym">Hirsutella sinensis</name>
    <dbReference type="NCBI Taxonomy" id="911162"/>
    <lineage>
        <taxon>Eukaryota</taxon>
        <taxon>Fungi</taxon>
        <taxon>Dikarya</taxon>
        <taxon>Ascomycota</taxon>
        <taxon>Pezizomycotina</taxon>
        <taxon>Sordariomycetes</taxon>
        <taxon>Hypocreomycetidae</taxon>
        <taxon>Hypocreales</taxon>
        <taxon>Ophiocordycipitaceae</taxon>
        <taxon>Ophiocordyceps</taxon>
    </lineage>
</organism>
<keyword evidence="6" id="KW-0106">Calcium</keyword>
<keyword evidence="6" id="KW-0479">Metal-binding</keyword>
<name>T5AKH8_OPHSC</name>
<dbReference type="InterPro" id="IPR011042">
    <property type="entry name" value="6-blade_b-propeller_TolB-like"/>
</dbReference>
<keyword evidence="2" id="KW-0378">Hydrolase</keyword>
<feature type="binding site" evidence="6">
    <location>
        <position position="205"/>
    </location>
    <ligand>
        <name>Ca(2+)</name>
        <dbReference type="ChEBI" id="CHEBI:29108"/>
        <label>1</label>
        <note>catalytic</note>
    </ligand>
</feature>
<proteinExistence type="inferred from homology"/>
<evidence type="ECO:0000256" key="5">
    <source>
        <dbReference type="PIRSR" id="PIRSR602640-1"/>
    </source>
</evidence>
<dbReference type="eggNOG" id="ENOG502QUCT">
    <property type="taxonomic scope" value="Eukaryota"/>
</dbReference>
<evidence type="ECO:0000256" key="6">
    <source>
        <dbReference type="PIRSR" id="PIRSR602640-2"/>
    </source>
</evidence>
<dbReference type="AlphaFoldDB" id="T5AKH8"/>
<accession>T5AKH8</accession>